<dbReference type="PRINTS" id="PR00625">
    <property type="entry name" value="JDOMAIN"/>
</dbReference>
<feature type="domain" description="J" evidence="2">
    <location>
        <begin position="22"/>
        <end position="92"/>
    </location>
</feature>
<feature type="region of interest" description="Disordered" evidence="1">
    <location>
        <begin position="228"/>
        <end position="252"/>
    </location>
</feature>
<dbReference type="KEGG" id="ccac:CcaHIS019_0207750"/>
<evidence type="ECO:0000256" key="1">
    <source>
        <dbReference type="SAM" id="MobiDB-lite"/>
    </source>
</evidence>
<dbReference type="Proteomes" id="UP001233271">
    <property type="component" value="Chromosome 2"/>
</dbReference>
<dbReference type="Pfam" id="PF00226">
    <property type="entry name" value="DnaJ"/>
    <property type="match status" value="1"/>
</dbReference>
<dbReference type="PANTHER" id="PTHR44144:SF1">
    <property type="entry name" value="DNAJ HOMOLOG SUBFAMILY C MEMBER 9"/>
    <property type="match status" value="1"/>
</dbReference>
<name>A0AA48IFR6_9TREE</name>
<evidence type="ECO:0000313" key="4">
    <source>
        <dbReference type="Proteomes" id="UP001233271"/>
    </source>
</evidence>
<dbReference type="InterPro" id="IPR056453">
    <property type="entry name" value="HTH_DNAJC9"/>
</dbReference>
<dbReference type="GO" id="GO:0005634">
    <property type="term" value="C:nucleus"/>
    <property type="evidence" value="ECO:0007669"/>
    <property type="project" value="TreeGrafter"/>
</dbReference>
<evidence type="ECO:0000313" key="3">
    <source>
        <dbReference type="EMBL" id="BEI89413.1"/>
    </source>
</evidence>
<sequence>MTEAADPLLTFFTAHEAEDPDVLYSALGVVRTAETTVISTAYRMAALRCHPDKHASKAPAEREVFTVQFQRIGFAFAVLSDEKRRKRYDATGRTDEVTFGDDGGWDTYFADLFDGVDRKVLDEDRKKYQGSAEELEDLRVAYKDAKGDLEGIMASIPHSTHEDEARFVVAVEAEIAAGRLKRTKTWSSSAADKGAAKRRKRAAADEAAEAEEEAKRLGVWDEFYGSGVKGKRGRDEDNKKSKKKGDEDDGALAALIRGRQNSRAANFAALEAKYAAKEKNGNKAKAEPHLGELDDDAFVALQAKMFGNKGKGRKRKTK</sequence>
<evidence type="ECO:0000259" key="2">
    <source>
        <dbReference type="PROSITE" id="PS50076"/>
    </source>
</evidence>
<keyword evidence="4" id="KW-1185">Reference proteome</keyword>
<dbReference type="InterPro" id="IPR052594">
    <property type="entry name" value="J_domain-containing_protein"/>
</dbReference>
<dbReference type="EMBL" id="AP028213">
    <property type="protein sequence ID" value="BEI89413.1"/>
    <property type="molecule type" value="Genomic_DNA"/>
</dbReference>
<dbReference type="InterPro" id="IPR001623">
    <property type="entry name" value="DnaJ_domain"/>
</dbReference>
<accession>A0AA48IFR6</accession>
<dbReference type="Gene3D" id="1.10.287.110">
    <property type="entry name" value="DnaJ domain"/>
    <property type="match status" value="1"/>
</dbReference>
<dbReference type="PANTHER" id="PTHR44144">
    <property type="entry name" value="DNAJ HOMOLOG SUBFAMILY C MEMBER 9"/>
    <property type="match status" value="1"/>
</dbReference>
<dbReference type="GO" id="GO:0005737">
    <property type="term" value="C:cytoplasm"/>
    <property type="evidence" value="ECO:0007669"/>
    <property type="project" value="TreeGrafter"/>
</dbReference>
<organism evidence="3 4">
    <name type="scientific">Cutaneotrichosporon cavernicola</name>
    <dbReference type="NCBI Taxonomy" id="279322"/>
    <lineage>
        <taxon>Eukaryota</taxon>
        <taxon>Fungi</taxon>
        <taxon>Dikarya</taxon>
        <taxon>Basidiomycota</taxon>
        <taxon>Agaricomycotina</taxon>
        <taxon>Tremellomycetes</taxon>
        <taxon>Trichosporonales</taxon>
        <taxon>Trichosporonaceae</taxon>
        <taxon>Cutaneotrichosporon</taxon>
    </lineage>
</organism>
<proteinExistence type="predicted"/>
<dbReference type="InterPro" id="IPR036869">
    <property type="entry name" value="J_dom_sf"/>
</dbReference>
<dbReference type="PROSITE" id="PS00636">
    <property type="entry name" value="DNAJ_1"/>
    <property type="match status" value="1"/>
</dbReference>
<dbReference type="CDD" id="cd06257">
    <property type="entry name" value="DnaJ"/>
    <property type="match status" value="1"/>
</dbReference>
<dbReference type="AlphaFoldDB" id="A0AA48IFR6"/>
<reference evidence="3" key="1">
    <citation type="journal article" date="2023" name="BMC Genomics">
        <title>Chromosome-level genome assemblies of Cutaneotrichosporon spp. (Trichosporonales, Basidiomycota) reveal imbalanced evolution between nucleotide sequences and chromosome synteny.</title>
        <authorList>
            <person name="Kobayashi Y."/>
            <person name="Kayamori A."/>
            <person name="Aoki K."/>
            <person name="Shiwa Y."/>
            <person name="Matsutani M."/>
            <person name="Fujita N."/>
            <person name="Sugita T."/>
            <person name="Iwasaki W."/>
            <person name="Tanaka N."/>
            <person name="Takashima M."/>
        </authorList>
    </citation>
    <scope>NUCLEOTIDE SEQUENCE</scope>
    <source>
        <strain evidence="3">HIS019</strain>
    </source>
</reference>
<dbReference type="GO" id="GO:0031072">
    <property type="term" value="F:heat shock protein binding"/>
    <property type="evidence" value="ECO:0007669"/>
    <property type="project" value="TreeGrafter"/>
</dbReference>
<dbReference type="InterPro" id="IPR018253">
    <property type="entry name" value="DnaJ_domain_CS"/>
</dbReference>
<dbReference type="SMART" id="SM00271">
    <property type="entry name" value="DnaJ"/>
    <property type="match status" value="1"/>
</dbReference>
<dbReference type="PROSITE" id="PS50076">
    <property type="entry name" value="DNAJ_2"/>
    <property type="match status" value="1"/>
</dbReference>
<protein>
    <recommendedName>
        <fullName evidence="2">J domain-containing protein</fullName>
    </recommendedName>
</protein>
<dbReference type="SUPFAM" id="SSF46565">
    <property type="entry name" value="Chaperone J-domain"/>
    <property type="match status" value="1"/>
</dbReference>
<dbReference type="Pfam" id="PF23302">
    <property type="entry name" value="HTH_DNAJC9"/>
    <property type="match status" value="1"/>
</dbReference>
<gene>
    <name evidence="3" type="ORF">CcaverHIS019_0207750</name>
</gene>
<dbReference type="GeneID" id="85493284"/>
<dbReference type="RefSeq" id="XP_060454679.1">
    <property type="nucleotide sequence ID" value="XM_060597825.1"/>
</dbReference>